<dbReference type="Proteomes" id="UP001062846">
    <property type="component" value="Chromosome 1"/>
</dbReference>
<dbReference type="EMBL" id="CM046388">
    <property type="protein sequence ID" value="KAI8572895.1"/>
    <property type="molecule type" value="Genomic_DNA"/>
</dbReference>
<gene>
    <name evidence="1" type="ORF">RHMOL_Rhmol01G0236400</name>
</gene>
<name>A0ACC0Q565_RHOML</name>
<evidence type="ECO:0000313" key="2">
    <source>
        <dbReference type="Proteomes" id="UP001062846"/>
    </source>
</evidence>
<protein>
    <submittedName>
        <fullName evidence="1">Uncharacterized protein</fullName>
    </submittedName>
</protein>
<reference evidence="1" key="1">
    <citation type="submission" date="2022-02" db="EMBL/GenBank/DDBJ databases">
        <title>Plant Genome Project.</title>
        <authorList>
            <person name="Zhang R.-G."/>
        </authorList>
    </citation>
    <scope>NUCLEOTIDE SEQUENCE</scope>
    <source>
        <strain evidence="1">AT1</strain>
    </source>
</reference>
<comment type="caution">
    <text evidence="1">The sequence shown here is derived from an EMBL/GenBank/DDBJ whole genome shotgun (WGS) entry which is preliminary data.</text>
</comment>
<organism evidence="1 2">
    <name type="scientific">Rhododendron molle</name>
    <name type="common">Chinese azalea</name>
    <name type="synonym">Azalea mollis</name>
    <dbReference type="NCBI Taxonomy" id="49168"/>
    <lineage>
        <taxon>Eukaryota</taxon>
        <taxon>Viridiplantae</taxon>
        <taxon>Streptophyta</taxon>
        <taxon>Embryophyta</taxon>
        <taxon>Tracheophyta</taxon>
        <taxon>Spermatophyta</taxon>
        <taxon>Magnoliopsida</taxon>
        <taxon>eudicotyledons</taxon>
        <taxon>Gunneridae</taxon>
        <taxon>Pentapetalae</taxon>
        <taxon>asterids</taxon>
        <taxon>Ericales</taxon>
        <taxon>Ericaceae</taxon>
        <taxon>Ericoideae</taxon>
        <taxon>Rhodoreae</taxon>
        <taxon>Rhododendron</taxon>
    </lineage>
</organism>
<proteinExistence type="predicted"/>
<accession>A0ACC0Q565</accession>
<evidence type="ECO:0000313" key="1">
    <source>
        <dbReference type="EMBL" id="KAI8572895.1"/>
    </source>
</evidence>
<keyword evidence="2" id="KW-1185">Reference proteome</keyword>
<sequence>MRLRYLGGTSVLPPRIPCPSESGQGPVPVFRAVDLTNQRLRSAESKRRRFGPKSVRQISAVDLRDQWLGTLGQAPVRISLGQGIWSRVLRG</sequence>